<dbReference type="AlphaFoldDB" id="A0AAD5X9P8"/>
<dbReference type="Proteomes" id="UP001211907">
    <property type="component" value="Unassembled WGS sequence"/>
</dbReference>
<sequence length="260" mass="29647">MPIHEHLNAGLKSNQHGPQEAGLWLADNSAKIGRRHPREAKGHQHGNHVHVHVCGGVHQQHDGVRKHDKLREARCAPRHLQRLEQQQHGELAPQRRRGEHVRLVGHGAQHPAPPLLDKLGQRVGRVRLAPHRRAEPDRERRKVHVHQVRQVPVLAQPVLVVLRDRGHRQFRLEVQPPDLLQGRVPYGRERPGQAIDAAKREFKHAVVFTAHVFRVLKNPDHVQFVPFWRRAHAAHVAGVSKLFWVVVEQDGKIVECIGIG</sequence>
<accession>A0AAD5X9P8</accession>
<keyword evidence="2" id="KW-1185">Reference proteome</keyword>
<evidence type="ECO:0000313" key="1">
    <source>
        <dbReference type="EMBL" id="KAJ3078309.1"/>
    </source>
</evidence>
<dbReference type="EMBL" id="JADGJH010006059">
    <property type="protein sequence ID" value="KAJ3078309.1"/>
    <property type="molecule type" value="Genomic_DNA"/>
</dbReference>
<evidence type="ECO:0000313" key="2">
    <source>
        <dbReference type="Proteomes" id="UP001211907"/>
    </source>
</evidence>
<organism evidence="1 2">
    <name type="scientific">Physocladia obscura</name>
    <dbReference type="NCBI Taxonomy" id="109957"/>
    <lineage>
        <taxon>Eukaryota</taxon>
        <taxon>Fungi</taxon>
        <taxon>Fungi incertae sedis</taxon>
        <taxon>Chytridiomycota</taxon>
        <taxon>Chytridiomycota incertae sedis</taxon>
        <taxon>Chytridiomycetes</taxon>
        <taxon>Chytridiales</taxon>
        <taxon>Chytriomycetaceae</taxon>
        <taxon>Physocladia</taxon>
    </lineage>
</organism>
<reference evidence="1" key="1">
    <citation type="submission" date="2020-05" db="EMBL/GenBank/DDBJ databases">
        <title>Phylogenomic resolution of chytrid fungi.</title>
        <authorList>
            <person name="Stajich J.E."/>
            <person name="Amses K."/>
            <person name="Simmons R."/>
            <person name="Seto K."/>
            <person name="Myers J."/>
            <person name="Bonds A."/>
            <person name="Quandt C.A."/>
            <person name="Barry K."/>
            <person name="Liu P."/>
            <person name="Grigoriev I."/>
            <person name="Longcore J.E."/>
            <person name="James T.Y."/>
        </authorList>
    </citation>
    <scope>NUCLEOTIDE SEQUENCE</scope>
    <source>
        <strain evidence="1">JEL0513</strain>
    </source>
</reference>
<name>A0AAD5X9P8_9FUNG</name>
<protein>
    <submittedName>
        <fullName evidence="1">Uncharacterized protein</fullName>
    </submittedName>
</protein>
<feature type="non-terminal residue" evidence="1">
    <location>
        <position position="1"/>
    </location>
</feature>
<proteinExistence type="predicted"/>
<comment type="caution">
    <text evidence="1">The sequence shown here is derived from an EMBL/GenBank/DDBJ whole genome shotgun (WGS) entry which is preliminary data.</text>
</comment>
<gene>
    <name evidence="1" type="ORF">HK100_010764</name>
</gene>